<dbReference type="InterPro" id="IPR012340">
    <property type="entry name" value="NA-bd_OB-fold"/>
</dbReference>
<dbReference type="EMBL" id="JACBZS010000001">
    <property type="protein sequence ID" value="NYI70634.1"/>
    <property type="molecule type" value="Genomic_DNA"/>
</dbReference>
<gene>
    <name evidence="2" type="ORF">GGQ54_001194</name>
</gene>
<keyword evidence="3" id="KW-1185">Reference proteome</keyword>
<dbReference type="GO" id="GO:0006508">
    <property type="term" value="P:proteolysis"/>
    <property type="evidence" value="ECO:0007669"/>
    <property type="project" value="UniProtKB-KW"/>
</dbReference>
<organism evidence="2 3">
    <name type="scientific">Naumannella cuiyingiana</name>
    <dbReference type="NCBI Taxonomy" id="1347891"/>
    <lineage>
        <taxon>Bacteria</taxon>
        <taxon>Bacillati</taxon>
        <taxon>Actinomycetota</taxon>
        <taxon>Actinomycetes</taxon>
        <taxon>Propionibacteriales</taxon>
        <taxon>Propionibacteriaceae</taxon>
        <taxon>Naumannella</taxon>
    </lineage>
</organism>
<comment type="caution">
    <text evidence="2">The sequence shown here is derived from an EMBL/GenBank/DDBJ whole genome shotgun (WGS) entry which is preliminary data.</text>
</comment>
<evidence type="ECO:0000313" key="2">
    <source>
        <dbReference type="EMBL" id="NYI70634.1"/>
    </source>
</evidence>
<dbReference type="RefSeq" id="WP_179444568.1">
    <property type="nucleotide sequence ID" value="NZ_JACBZS010000001.1"/>
</dbReference>
<sequence length="174" mass="17198">MVVAFMVAGGIGVAVLVLSLVLGDVFDGLGGALDDVGGDFFSVGGVAGAVAVFGFGAAALLLLGAPTPWAVVGGIALGIVLGAGVGWLTNKLKSAEGDTSTVRRESMIGAQGRVIADIPDDGFGIVTVTVNGHLTRLNARADAALPSGTNVRVSEVLTATSAKVVPTSLEDPLD</sequence>
<keyword evidence="1" id="KW-0812">Transmembrane</keyword>
<proteinExistence type="predicted"/>
<evidence type="ECO:0000313" key="3">
    <source>
        <dbReference type="Proteomes" id="UP000527616"/>
    </source>
</evidence>
<dbReference type="Proteomes" id="UP000527616">
    <property type="component" value="Unassembled WGS sequence"/>
</dbReference>
<dbReference type="AlphaFoldDB" id="A0A7Z0D819"/>
<protein>
    <submittedName>
        <fullName evidence="2">Membrane protein implicated in regulation of membrane protease activity</fullName>
    </submittedName>
</protein>
<accession>A0A7Z0D819</accession>
<feature type="transmembrane region" description="Helical" evidence="1">
    <location>
        <begin position="39"/>
        <end position="62"/>
    </location>
</feature>
<keyword evidence="1" id="KW-1133">Transmembrane helix</keyword>
<dbReference type="Gene3D" id="2.40.50.140">
    <property type="entry name" value="Nucleic acid-binding proteins"/>
    <property type="match status" value="1"/>
</dbReference>
<evidence type="ECO:0000256" key="1">
    <source>
        <dbReference type="SAM" id="Phobius"/>
    </source>
</evidence>
<name>A0A7Z0D819_9ACTN</name>
<keyword evidence="2" id="KW-0645">Protease</keyword>
<keyword evidence="2" id="KW-0378">Hydrolase</keyword>
<dbReference type="GO" id="GO:0008233">
    <property type="term" value="F:peptidase activity"/>
    <property type="evidence" value="ECO:0007669"/>
    <property type="project" value="UniProtKB-KW"/>
</dbReference>
<reference evidence="2 3" key="1">
    <citation type="submission" date="2020-07" db="EMBL/GenBank/DDBJ databases">
        <title>Sequencing the genomes of 1000 actinobacteria strains.</title>
        <authorList>
            <person name="Klenk H.-P."/>
        </authorList>
    </citation>
    <scope>NUCLEOTIDE SEQUENCE [LARGE SCALE GENOMIC DNA]</scope>
    <source>
        <strain evidence="2 3">DSM 103164</strain>
    </source>
</reference>
<feature type="transmembrane region" description="Helical" evidence="1">
    <location>
        <begin position="69"/>
        <end position="88"/>
    </location>
</feature>
<keyword evidence="1" id="KW-0472">Membrane</keyword>